<evidence type="ECO:0000313" key="2">
    <source>
        <dbReference type="Proteomes" id="UP000587527"/>
    </source>
</evidence>
<proteinExistence type="predicted"/>
<gene>
    <name evidence="1" type="ORF">F4553_005084</name>
</gene>
<evidence type="ECO:0000313" key="1">
    <source>
        <dbReference type="EMBL" id="MBB5871705.1"/>
    </source>
</evidence>
<accession>A0A841BVK2</accession>
<organism evidence="1 2">
    <name type="scientific">Allocatelliglobosispora scoriae</name>
    <dbReference type="NCBI Taxonomy" id="643052"/>
    <lineage>
        <taxon>Bacteria</taxon>
        <taxon>Bacillati</taxon>
        <taxon>Actinomycetota</taxon>
        <taxon>Actinomycetes</taxon>
        <taxon>Micromonosporales</taxon>
        <taxon>Micromonosporaceae</taxon>
        <taxon>Allocatelliglobosispora</taxon>
    </lineage>
</organism>
<dbReference type="AlphaFoldDB" id="A0A841BVK2"/>
<evidence type="ECO:0008006" key="3">
    <source>
        <dbReference type="Google" id="ProtNLM"/>
    </source>
</evidence>
<dbReference type="Gene3D" id="3.40.50.720">
    <property type="entry name" value="NAD(P)-binding Rossmann-like Domain"/>
    <property type="match status" value="1"/>
</dbReference>
<name>A0A841BVK2_9ACTN</name>
<protein>
    <recommendedName>
        <fullName evidence="3">Bacteriocin biosynthesis cyclodehydratase domain-containing protein</fullName>
    </recommendedName>
</protein>
<dbReference type="Proteomes" id="UP000587527">
    <property type="component" value="Unassembled WGS sequence"/>
</dbReference>
<keyword evidence="2" id="KW-1185">Reference proteome</keyword>
<sequence>MQLGMDPQRAILLDLADPSAAELLELLDGAHTEETVLAEGARRGLSETTTRDFLRDLTAARLLISAEDLLPAALAPDVRERIAGEAGALAHAADGRSPATVLRRRRDQRVVIAGAGRLVALISHGLLDAGVGRVATQTAGARGPRRVVAATGATAPVRVAAASLVVDVRTVLAPAPATPRRPVLAVTVREGVVVVGPLVPAAGGPCLRCLDLHRIDRDPGWPSLAAQLKPDPATAPCRSATVLAAAGFVVGEALELLDGGKPTTIGGCIEVSGPSTSRRRAWPRHPSCDC</sequence>
<dbReference type="EMBL" id="JACHMN010000002">
    <property type="protein sequence ID" value="MBB5871705.1"/>
    <property type="molecule type" value="Genomic_DNA"/>
</dbReference>
<reference evidence="1 2" key="1">
    <citation type="submission" date="2020-08" db="EMBL/GenBank/DDBJ databases">
        <title>Sequencing the genomes of 1000 actinobacteria strains.</title>
        <authorList>
            <person name="Klenk H.-P."/>
        </authorList>
    </citation>
    <scope>NUCLEOTIDE SEQUENCE [LARGE SCALE GENOMIC DNA]</scope>
    <source>
        <strain evidence="1 2">DSM 45362</strain>
    </source>
</reference>
<dbReference type="RefSeq" id="WP_312875355.1">
    <property type="nucleotide sequence ID" value="NZ_JACHMN010000002.1"/>
</dbReference>
<comment type="caution">
    <text evidence="1">The sequence shown here is derived from an EMBL/GenBank/DDBJ whole genome shotgun (WGS) entry which is preliminary data.</text>
</comment>